<evidence type="ECO:0000313" key="3">
    <source>
        <dbReference type="Proteomes" id="UP001152320"/>
    </source>
</evidence>
<keyword evidence="1" id="KW-0472">Membrane</keyword>
<reference evidence="2" key="1">
    <citation type="submission" date="2021-10" db="EMBL/GenBank/DDBJ databases">
        <title>Tropical sea cucumber genome reveals ecological adaptation and Cuvierian tubules defense mechanism.</title>
        <authorList>
            <person name="Chen T."/>
        </authorList>
    </citation>
    <scope>NUCLEOTIDE SEQUENCE</scope>
    <source>
        <strain evidence="2">Nanhai2018</strain>
        <tissue evidence="2">Muscle</tissue>
    </source>
</reference>
<evidence type="ECO:0000256" key="1">
    <source>
        <dbReference type="SAM" id="Phobius"/>
    </source>
</evidence>
<comment type="caution">
    <text evidence="2">The sequence shown here is derived from an EMBL/GenBank/DDBJ whole genome shotgun (WGS) entry which is preliminary data.</text>
</comment>
<accession>A0A9Q1CIS4</accession>
<feature type="transmembrane region" description="Helical" evidence="1">
    <location>
        <begin position="12"/>
        <end position="32"/>
    </location>
</feature>
<dbReference type="AlphaFoldDB" id="A0A9Q1CIS4"/>
<keyword evidence="1" id="KW-0812">Transmembrane</keyword>
<sequence>MPVRIHLKHSDNFPVVYFCILGGGLTHLMILLSSKEFVVMMDNFIGDQLISSLKDENLKLKLLEQKWNTLADLADVADNLILARAACRSKSYDTRPKVSGAPPNWMVMLELHSLILVLRLLKSQSPQDREAM</sequence>
<name>A0A9Q1CIS4_HOLLE</name>
<keyword evidence="1" id="KW-1133">Transmembrane helix</keyword>
<gene>
    <name evidence="2" type="ORF">HOLleu_08735</name>
</gene>
<organism evidence="2 3">
    <name type="scientific">Holothuria leucospilota</name>
    <name type="common">Black long sea cucumber</name>
    <name type="synonym">Mertensiothuria leucospilota</name>
    <dbReference type="NCBI Taxonomy" id="206669"/>
    <lineage>
        <taxon>Eukaryota</taxon>
        <taxon>Metazoa</taxon>
        <taxon>Echinodermata</taxon>
        <taxon>Eleutherozoa</taxon>
        <taxon>Echinozoa</taxon>
        <taxon>Holothuroidea</taxon>
        <taxon>Aspidochirotacea</taxon>
        <taxon>Aspidochirotida</taxon>
        <taxon>Holothuriidae</taxon>
        <taxon>Holothuria</taxon>
    </lineage>
</organism>
<keyword evidence="3" id="KW-1185">Reference proteome</keyword>
<protein>
    <submittedName>
        <fullName evidence="2">Uncharacterized protein</fullName>
    </submittedName>
</protein>
<dbReference type="Proteomes" id="UP001152320">
    <property type="component" value="Chromosome 3"/>
</dbReference>
<evidence type="ECO:0000313" key="2">
    <source>
        <dbReference type="EMBL" id="KAJ8045685.1"/>
    </source>
</evidence>
<proteinExistence type="predicted"/>
<dbReference type="EMBL" id="JAIZAY010000003">
    <property type="protein sequence ID" value="KAJ8045685.1"/>
    <property type="molecule type" value="Genomic_DNA"/>
</dbReference>